<evidence type="ECO:0000313" key="3">
    <source>
        <dbReference type="EMBL" id="MBC6450526.1"/>
    </source>
</evidence>
<dbReference type="InterPro" id="IPR051818">
    <property type="entry name" value="TPP_dependent_decarboxylase"/>
</dbReference>
<evidence type="ECO:0000256" key="2">
    <source>
        <dbReference type="ARBA" id="ARBA00023239"/>
    </source>
</evidence>
<reference evidence="3 4" key="1">
    <citation type="submission" date="2020-06" db="EMBL/GenBank/DDBJ databases">
        <title>Actinokineospora xiongansis sp. nov., isolated from soil of Baiyangdian.</title>
        <authorList>
            <person name="Zhang X."/>
        </authorList>
    </citation>
    <scope>NUCLEOTIDE SEQUENCE [LARGE SCALE GENOMIC DNA]</scope>
    <source>
        <strain evidence="3 4">HBU206404</strain>
    </source>
</reference>
<dbReference type="PANTHER" id="PTHR42818:SF1">
    <property type="entry name" value="SULFOPYRUVATE DECARBOXYLASE"/>
    <property type="match status" value="1"/>
</dbReference>
<dbReference type="SUPFAM" id="SSF52518">
    <property type="entry name" value="Thiamin diphosphate-binding fold (THDP-binding)"/>
    <property type="match status" value="1"/>
</dbReference>
<evidence type="ECO:0008006" key="5">
    <source>
        <dbReference type="Google" id="ProtNLM"/>
    </source>
</evidence>
<dbReference type="PANTHER" id="PTHR42818">
    <property type="entry name" value="SULFOPYRUVATE DECARBOXYLASE SUBUNIT ALPHA"/>
    <property type="match status" value="1"/>
</dbReference>
<dbReference type="RefSeq" id="WP_187223625.1">
    <property type="nucleotide sequence ID" value="NZ_JABVED010000017.1"/>
</dbReference>
<proteinExistence type="predicted"/>
<gene>
    <name evidence="3" type="ORF">GPZ80_25525</name>
</gene>
<accession>A0ABR7LCU2</accession>
<keyword evidence="2" id="KW-0456">Lyase</keyword>
<sequence>MPTFTQGIDVANELSKELIAADFGPFYATPCGILSPLHRTLDELVGVLTVAREDNAVGIAVGASLTGRNPVVLMENAGLGLSLSAIASLVVPYKIPMLFVVDVRVATDEQPGAALPGESVILRKLTVPLLVGLGVETFELEPDTPLAEQVNLIRESVQDQRRPAALLIASDTSGLPR</sequence>
<name>A0ABR7LCU2_9PSEU</name>
<evidence type="ECO:0000313" key="4">
    <source>
        <dbReference type="Proteomes" id="UP000734823"/>
    </source>
</evidence>
<organism evidence="3 4">
    <name type="scientific">Actinokineospora xionganensis</name>
    <dbReference type="NCBI Taxonomy" id="2684470"/>
    <lineage>
        <taxon>Bacteria</taxon>
        <taxon>Bacillati</taxon>
        <taxon>Actinomycetota</taxon>
        <taxon>Actinomycetes</taxon>
        <taxon>Pseudonocardiales</taxon>
        <taxon>Pseudonocardiaceae</taxon>
        <taxon>Actinokineospora</taxon>
    </lineage>
</organism>
<dbReference type="InterPro" id="IPR029061">
    <property type="entry name" value="THDP-binding"/>
</dbReference>
<comment type="caution">
    <text evidence="3">The sequence shown here is derived from an EMBL/GenBank/DDBJ whole genome shotgun (WGS) entry which is preliminary data.</text>
</comment>
<evidence type="ECO:0000256" key="1">
    <source>
        <dbReference type="ARBA" id="ARBA00022793"/>
    </source>
</evidence>
<protein>
    <recommendedName>
        <fullName evidence="5">Phosphonopyruvate decarboxylase</fullName>
    </recommendedName>
</protein>
<dbReference type="Proteomes" id="UP000734823">
    <property type="component" value="Unassembled WGS sequence"/>
</dbReference>
<dbReference type="EMBL" id="JABVED010000017">
    <property type="protein sequence ID" value="MBC6450526.1"/>
    <property type="molecule type" value="Genomic_DNA"/>
</dbReference>
<keyword evidence="1" id="KW-0210">Decarboxylase</keyword>
<keyword evidence="4" id="KW-1185">Reference proteome</keyword>